<dbReference type="AlphaFoldDB" id="A0AA39ZCI8"/>
<feature type="transmembrane region" description="Helical" evidence="7">
    <location>
        <begin position="76"/>
        <end position="98"/>
    </location>
</feature>
<feature type="binding site" evidence="6">
    <location>
        <position position="280"/>
    </location>
    <ligand>
        <name>Zn(2+)</name>
        <dbReference type="ChEBI" id="CHEBI:29105"/>
    </ligand>
</feature>
<keyword evidence="5 7" id="KW-0472">Membrane</keyword>
<dbReference type="GO" id="GO:0016020">
    <property type="term" value="C:membrane"/>
    <property type="evidence" value="ECO:0007669"/>
    <property type="project" value="UniProtKB-SubCell"/>
</dbReference>
<reference evidence="8" key="1">
    <citation type="submission" date="2023-06" db="EMBL/GenBank/DDBJ databases">
        <title>Genome-scale phylogeny and comparative genomics of the fungal order Sordariales.</title>
        <authorList>
            <consortium name="Lawrence Berkeley National Laboratory"/>
            <person name="Hensen N."/>
            <person name="Bonometti L."/>
            <person name="Westerberg I."/>
            <person name="Brannstrom I.O."/>
            <person name="Guillou S."/>
            <person name="Cros-Aarteil S."/>
            <person name="Calhoun S."/>
            <person name="Haridas S."/>
            <person name="Kuo A."/>
            <person name="Mondo S."/>
            <person name="Pangilinan J."/>
            <person name="Riley R."/>
            <person name="Labutti K."/>
            <person name="Andreopoulos B."/>
            <person name="Lipzen A."/>
            <person name="Chen C."/>
            <person name="Yanf M."/>
            <person name="Daum C."/>
            <person name="Ng V."/>
            <person name="Clum A."/>
            <person name="Steindorff A."/>
            <person name="Ohm R."/>
            <person name="Martin F."/>
            <person name="Silar P."/>
            <person name="Natvig D."/>
            <person name="Lalanne C."/>
            <person name="Gautier V."/>
            <person name="Ament-Velasquez S.L."/>
            <person name="Kruys A."/>
            <person name="Hutchinson M.I."/>
            <person name="Powell A.J."/>
            <person name="Barry K."/>
            <person name="Miller A.N."/>
            <person name="Grigoriev I.V."/>
            <person name="Debuchy R."/>
            <person name="Gladieux P."/>
            <person name="Thoren M.H."/>
            <person name="Johannesson H."/>
        </authorList>
    </citation>
    <scope>NUCLEOTIDE SEQUENCE</scope>
    <source>
        <strain evidence="8">CBS 307.81</strain>
    </source>
</reference>
<protein>
    <submittedName>
        <fullName evidence="8">MPR-like GPCR protein</fullName>
    </submittedName>
</protein>
<feature type="binding site" evidence="6">
    <location>
        <position position="276"/>
    </location>
    <ligand>
        <name>Zn(2+)</name>
        <dbReference type="ChEBI" id="CHEBI:29105"/>
    </ligand>
</feature>
<evidence type="ECO:0000256" key="5">
    <source>
        <dbReference type="ARBA" id="ARBA00023136"/>
    </source>
</evidence>
<evidence type="ECO:0000256" key="6">
    <source>
        <dbReference type="PIRSR" id="PIRSR604254-1"/>
    </source>
</evidence>
<keyword evidence="9" id="KW-1185">Reference proteome</keyword>
<accession>A0AA39ZCI8</accession>
<keyword evidence="4 7" id="KW-1133">Transmembrane helix</keyword>
<evidence type="ECO:0000256" key="1">
    <source>
        <dbReference type="ARBA" id="ARBA00004141"/>
    </source>
</evidence>
<feature type="transmembrane region" description="Helical" evidence="7">
    <location>
        <begin position="149"/>
        <end position="169"/>
    </location>
</feature>
<evidence type="ECO:0000256" key="7">
    <source>
        <dbReference type="SAM" id="Phobius"/>
    </source>
</evidence>
<feature type="binding site" evidence="6">
    <location>
        <position position="130"/>
    </location>
    <ligand>
        <name>Zn(2+)</name>
        <dbReference type="ChEBI" id="CHEBI:29105"/>
    </ligand>
</feature>
<organism evidence="8 9">
    <name type="scientific">Cercophora samala</name>
    <dbReference type="NCBI Taxonomy" id="330535"/>
    <lineage>
        <taxon>Eukaryota</taxon>
        <taxon>Fungi</taxon>
        <taxon>Dikarya</taxon>
        <taxon>Ascomycota</taxon>
        <taxon>Pezizomycotina</taxon>
        <taxon>Sordariomycetes</taxon>
        <taxon>Sordariomycetidae</taxon>
        <taxon>Sordariales</taxon>
        <taxon>Lasiosphaeriaceae</taxon>
        <taxon>Cercophora</taxon>
    </lineage>
</organism>
<dbReference type="GO" id="GO:0046872">
    <property type="term" value="F:metal ion binding"/>
    <property type="evidence" value="ECO:0007669"/>
    <property type="project" value="UniProtKB-KW"/>
</dbReference>
<dbReference type="GO" id="GO:0006882">
    <property type="term" value="P:intracellular zinc ion homeostasis"/>
    <property type="evidence" value="ECO:0007669"/>
    <property type="project" value="TreeGrafter"/>
</dbReference>
<dbReference type="GO" id="GO:0038023">
    <property type="term" value="F:signaling receptor activity"/>
    <property type="evidence" value="ECO:0007669"/>
    <property type="project" value="TreeGrafter"/>
</dbReference>
<keyword evidence="6" id="KW-0479">Metal-binding</keyword>
<feature type="transmembrane region" description="Helical" evidence="7">
    <location>
        <begin position="278"/>
        <end position="298"/>
    </location>
</feature>
<comment type="subcellular location">
    <subcellularLocation>
        <location evidence="1">Membrane</location>
        <topology evidence="1">Multi-pass membrane protein</topology>
    </subcellularLocation>
</comment>
<keyword evidence="3 7" id="KW-0812">Transmembrane</keyword>
<dbReference type="PANTHER" id="PTHR20855:SF52">
    <property type="entry name" value="ADIPONECTIN RECEPTOR PROTEIN"/>
    <property type="match status" value="1"/>
</dbReference>
<sequence>MTTPEPTPSPISMAALPTPAAADNTASSASRQLLTNTEVPEWYTDSFILAGYRPVTNSVKFCFHSLVYLHNETVNIYSHLLPAIACIILASLVEWYFKVSFPKASQTDRLIFKVYLATSVICFTISSLYHTLLCHSRSCHDLWVCIDYLAILVQILGSIASGIYLGFYCEPKLQTLYWSIIAAVSLATAVITVHPRLQTPRYRLLRTMSFVATGLSAFAPIIHAASIFPYPQLDKQAGLRYYYAEGLIVLLGVVFYITRFPESWKPGVFDIWGASHQIFHILIVTSAAVHLYGIISAFRWNYENPRCPAGSESGI</sequence>
<feature type="transmembrane region" description="Helical" evidence="7">
    <location>
        <begin position="110"/>
        <end position="129"/>
    </location>
</feature>
<comment type="similarity">
    <text evidence="2">Belongs to the ADIPOR family.</text>
</comment>
<dbReference type="InterPro" id="IPR004254">
    <property type="entry name" value="AdipoR/HlyIII-related"/>
</dbReference>
<feature type="transmembrane region" description="Helical" evidence="7">
    <location>
        <begin position="207"/>
        <end position="229"/>
    </location>
</feature>
<dbReference type="PANTHER" id="PTHR20855">
    <property type="entry name" value="ADIPOR/PROGESTIN RECEPTOR-RELATED"/>
    <property type="match status" value="1"/>
</dbReference>
<keyword evidence="6" id="KW-0862">Zinc</keyword>
<dbReference type="Proteomes" id="UP001174997">
    <property type="component" value="Unassembled WGS sequence"/>
</dbReference>
<comment type="caution">
    <text evidence="8">The sequence shown here is derived from an EMBL/GenBank/DDBJ whole genome shotgun (WGS) entry which is preliminary data.</text>
</comment>
<feature type="transmembrane region" description="Helical" evidence="7">
    <location>
        <begin position="176"/>
        <end position="195"/>
    </location>
</feature>
<evidence type="ECO:0000313" key="8">
    <source>
        <dbReference type="EMBL" id="KAK0668459.1"/>
    </source>
</evidence>
<evidence type="ECO:0000256" key="2">
    <source>
        <dbReference type="ARBA" id="ARBA00007018"/>
    </source>
</evidence>
<name>A0AA39ZCI8_9PEZI</name>
<evidence type="ECO:0000313" key="9">
    <source>
        <dbReference type="Proteomes" id="UP001174997"/>
    </source>
</evidence>
<dbReference type="Pfam" id="PF03006">
    <property type="entry name" value="HlyIII"/>
    <property type="match status" value="1"/>
</dbReference>
<gene>
    <name evidence="8" type="ORF">QBC41DRAFT_122092</name>
</gene>
<evidence type="ECO:0000256" key="4">
    <source>
        <dbReference type="ARBA" id="ARBA00022989"/>
    </source>
</evidence>
<dbReference type="EMBL" id="JAULSY010000056">
    <property type="protein sequence ID" value="KAK0668459.1"/>
    <property type="molecule type" value="Genomic_DNA"/>
</dbReference>
<feature type="transmembrane region" description="Helical" evidence="7">
    <location>
        <begin position="241"/>
        <end position="258"/>
    </location>
</feature>
<evidence type="ECO:0000256" key="3">
    <source>
        <dbReference type="ARBA" id="ARBA00022692"/>
    </source>
</evidence>
<proteinExistence type="inferred from homology"/>